<keyword evidence="1" id="KW-0472">Membrane</keyword>
<keyword evidence="1" id="KW-0812">Transmembrane</keyword>
<evidence type="ECO:0000256" key="1">
    <source>
        <dbReference type="SAM" id="Phobius"/>
    </source>
</evidence>
<reference evidence="2 3" key="1">
    <citation type="submission" date="2020-08" db="EMBL/GenBank/DDBJ databases">
        <title>Clostridia isolated from Swiss meat.</title>
        <authorList>
            <person name="Wambui J."/>
            <person name="Stevens M.J.A."/>
            <person name="Stephan R."/>
        </authorList>
    </citation>
    <scope>NUCLEOTIDE SEQUENCE [LARGE SCALE GENOMIC DNA]</scope>
    <source>
        <strain evidence="2 3">CM001</strain>
    </source>
</reference>
<feature type="transmembrane region" description="Helical" evidence="1">
    <location>
        <begin position="337"/>
        <end position="357"/>
    </location>
</feature>
<name>A0A7X0SFI4_9CLOT</name>
<keyword evidence="1" id="KW-1133">Transmembrane helix</keyword>
<feature type="transmembrane region" description="Helical" evidence="1">
    <location>
        <begin position="304"/>
        <end position="330"/>
    </location>
</feature>
<feature type="transmembrane region" description="Helical" evidence="1">
    <location>
        <begin position="206"/>
        <end position="226"/>
    </location>
</feature>
<dbReference type="Proteomes" id="UP000585258">
    <property type="component" value="Unassembled WGS sequence"/>
</dbReference>
<evidence type="ECO:0000313" key="3">
    <source>
        <dbReference type="Proteomes" id="UP000585258"/>
    </source>
</evidence>
<proteinExistence type="predicted"/>
<feature type="transmembrane region" description="Helical" evidence="1">
    <location>
        <begin position="393"/>
        <end position="412"/>
    </location>
</feature>
<dbReference type="AlphaFoldDB" id="A0A7X0SFI4"/>
<gene>
    <name evidence="2" type="ORF">H7E68_18425</name>
</gene>
<protein>
    <recommendedName>
        <fullName evidence="4">ABC-2 family transporter protein</fullName>
    </recommendedName>
</protein>
<feature type="transmembrane region" description="Helical" evidence="1">
    <location>
        <begin position="12"/>
        <end position="33"/>
    </location>
</feature>
<accession>A0A7X0SFI4</accession>
<evidence type="ECO:0008006" key="4">
    <source>
        <dbReference type="Google" id="ProtNLM"/>
    </source>
</evidence>
<dbReference type="EMBL" id="JACKWY010000018">
    <property type="protein sequence ID" value="MBB6716664.1"/>
    <property type="molecule type" value="Genomic_DNA"/>
</dbReference>
<comment type="caution">
    <text evidence="2">The sequence shown here is derived from an EMBL/GenBank/DDBJ whole genome shotgun (WGS) entry which is preliminary data.</text>
</comment>
<sequence>MDIKKHEFKKIISSPIFIALIIMFLIYNSFLIWDKSNVRDDLKVLNEIGDNVGSEINDNMIMDLKNYYEENLEKVNVIINEKTYKKYKSINEFFKNDNSTNRGGDSVYSKEDIKLFNKVANIESYYNGIEILDKKYGDIDISRFAEEDLEKGGYSTNVANIIKGNWDEFEVRFNELKENGEHRNLFFNGLNYKMHSFLFKTIFKTMIYEIMILAVLIMGFIINYEFENKTSLLVYSSKRGREIIKDKLLVGLGTIVLVTTIIFTFTLGLYFIIFDYSGVGGVPISNYFAQENSMPYMSWWNLSIIEYLIICVITVYIIEVIFSSITFIIAKVIKNTYIVFGFFTILVGGGLVLPTLIPMSCDMVLPTVFTPFTLIFNPSWWFMQKGALQSFKYYECITLVVWAVGIGLLEIMCIKKFRKENIN</sequence>
<evidence type="ECO:0000313" key="2">
    <source>
        <dbReference type="EMBL" id="MBB6716664.1"/>
    </source>
</evidence>
<organism evidence="2 3">
    <name type="scientific">Clostridium gasigenes</name>
    <dbReference type="NCBI Taxonomy" id="94869"/>
    <lineage>
        <taxon>Bacteria</taxon>
        <taxon>Bacillati</taxon>
        <taxon>Bacillota</taxon>
        <taxon>Clostridia</taxon>
        <taxon>Eubacteriales</taxon>
        <taxon>Clostridiaceae</taxon>
        <taxon>Clostridium</taxon>
    </lineage>
</organism>
<feature type="transmembrane region" description="Helical" evidence="1">
    <location>
        <begin position="247"/>
        <end position="273"/>
    </location>
</feature>
<dbReference type="RefSeq" id="WP_185165655.1">
    <property type="nucleotide sequence ID" value="NZ_JACKWY010000018.1"/>
</dbReference>